<evidence type="ECO:0000313" key="2">
    <source>
        <dbReference type="Proteomes" id="UP000093186"/>
    </source>
</evidence>
<sequence length="113" mass="12644">MEYKIKSKIWIEIDDKVFLGAGRIKLLKSLNITKSLSKSAKELGMSYKKAWNLIDSVNKSSKKPIVIKSVGGNSGGGTILTPYGIKMIGVYDTINNNCWKHLDKQLMKLKIID</sequence>
<accession>A0A1B9XYC4</accession>
<protein>
    <submittedName>
        <fullName evidence="1">Molybdenum transporter</fullName>
    </submittedName>
</protein>
<dbReference type="InterPro" id="IPR051815">
    <property type="entry name" value="Molybdate_resp_trans_reg"/>
</dbReference>
<dbReference type="SUPFAM" id="SSF46785">
    <property type="entry name" value="Winged helix' DNA-binding domain"/>
    <property type="match status" value="1"/>
</dbReference>
<keyword evidence="2" id="KW-1185">Reference proteome</keyword>
<proteinExistence type="predicted"/>
<comment type="caution">
    <text evidence="1">The sequence shown here is derived from an EMBL/GenBank/DDBJ whole genome shotgun (WGS) entry which is preliminary data.</text>
</comment>
<dbReference type="InterPro" id="IPR036388">
    <property type="entry name" value="WH-like_DNA-bd_sf"/>
</dbReference>
<reference evidence="1 2" key="1">
    <citation type="submission" date="2016-06" db="EMBL/GenBank/DDBJ databases">
        <title>Draft Genome Sequence of Tenacibaculum soleae UCD-KL19.</title>
        <authorList>
            <person name="Eisen J.A."/>
            <person name="Coil D.A."/>
            <person name="Lujan K.M."/>
        </authorList>
    </citation>
    <scope>NUCLEOTIDE SEQUENCE [LARGE SCALE GENOMIC DNA]</scope>
    <source>
        <strain evidence="1 2">UCD-KL19</strain>
    </source>
</reference>
<dbReference type="RefSeq" id="WP_068705213.1">
    <property type="nucleotide sequence ID" value="NZ_MAKX01000013.1"/>
</dbReference>
<dbReference type="EMBL" id="MAKX01000013">
    <property type="protein sequence ID" value="OCK42555.1"/>
    <property type="molecule type" value="Genomic_DNA"/>
</dbReference>
<dbReference type="STRING" id="447689.BA195_10285"/>
<gene>
    <name evidence="1" type="ORF">BA195_10285</name>
</gene>
<dbReference type="OrthoDB" id="9805928at2"/>
<dbReference type="InterPro" id="IPR036390">
    <property type="entry name" value="WH_DNA-bd_sf"/>
</dbReference>
<evidence type="ECO:0000313" key="1">
    <source>
        <dbReference type="EMBL" id="OCK42555.1"/>
    </source>
</evidence>
<dbReference type="PANTHER" id="PTHR30432:SF1">
    <property type="entry name" value="DNA-BINDING TRANSCRIPTIONAL DUAL REGULATOR MODE"/>
    <property type="match status" value="1"/>
</dbReference>
<dbReference type="PANTHER" id="PTHR30432">
    <property type="entry name" value="TRANSCRIPTIONAL REGULATOR MODE"/>
    <property type="match status" value="1"/>
</dbReference>
<organism evidence="1 2">
    <name type="scientific">Tenacibaculum soleae</name>
    <dbReference type="NCBI Taxonomy" id="447689"/>
    <lineage>
        <taxon>Bacteria</taxon>
        <taxon>Pseudomonadati</taxon>
        <taxon>Bacteroidota</taxon>
        <taxon>Flavobacteriia</taxon>
        <taxon>Flavobacteriales</taxon>
        <taxon>Flavobacteriaceae</taxon>
        <taxon>Tenacibaculum</taxon>
    </lineage>
</organism>
<dbReference type="Proteomes" id="UP000093186">
    <property type="component" value="Unassembled WGS sequence"/>
</dbReference>
<dbReference type="AlphaFoldDB" id="A0A1B9XYC4"/>
<dbReference type="Gene3D" id="1.10.10.10">
    <property type="entry name" value="Winged helix-like DNA-binding domain superfamily/Winged helix DNA-binding domain"/>
    <property type="match status" value="1"/>
</dbReference>
<name>A0A1B9XYC4_9FLAO</name>